<organism evidence="2 3">
    <name type="scientific">Planctopirus limnophila (strain ATCC 43296 / DSM 3776 / IFAM 1008 / Mu 290)</name>
    <name type="common">Planctomyces limnophilus</name>
    <dbReference type="NCBI Taxonomy" id="521674"/>
    <lineage>
        <taxon>Bacteria</taxon>
        <taxon>Pseudomonadati</taxon>
        <taxon>Planctomycetota</taxon>
        <taxon>Planctomycetia</taxon>
        <taxon>Planctomycetales</taxon>
        <taxon>Planctomycetaceae</taxon>
        <taxon>Planctopirus</taxon>
    </lineage>
</organism>
<feature type="transmembrane region" description="Helical" evidence="1">
    <location>
        <begin position="69"/>
        <end position="89"/>
    </location>
</feature>
<reference evidence="2 3" key="1">
    <citation type="journal article" date="2010" name="Stand. Genomic Sci.">
        <title>Complete genome sequence of Planctomyces limnophilus type strain (Mu 290).</title>
        <authorList>
            <person name="Labutti K."/>
            <person name="Sikorski J."/>
            <person name="Schneider S."/>
            <person name="Nolan M."/>
            <person name="Lucas S."/>
            <person name="Glavina Del Rio T."/>
            <person name="Tice H."/>
            <person name="Cheng J.F."/>
            <person name="Goodwin L."/>
            <person name="Pitluck S."/>
            <person name="Liolios K."/>
            <person name="Ivanova N."/>
            <person name="Mavromatis K."/>
            <person name="Mikhailova N."/>
            <person name="Pati A."/>
            <person name="Chen A."/>
            <person name="Palaniappan K."/>
            <person name="Land M."/>
            <person name="Hauser L."/>
            <person name="Chang Y.J."/>
            <person name="Jeffries C.D."/>
            <person name="Tindall B.J."/>
            <person name="Rohde M."/>
            <person name="Goker M."/>
            <person name="Woyke T."/>
            <person name="Bristow J."/>
            <person name="Eisen J.A."/>
            <person name="Markowitz V."/>
            <person name="Hugenholtz P."/>
            <person name="Kyrpides N.C."/>
            <person name="Klenk H.P."/>
            <person name="Lapidus A."/>
        </authorList>
    </citation>
    <scope>NUCLEOTIDE SEQUENCE [LARGE SCALE GENOMIC DNA]</scope>
    <source>
        <strain evidence="3">ATCC 43296 / DSM 3776 / IFAM 1008 / 290</strain>
    </source>
</reference>
<dbReference type="EMBL" id="CP001744">
    <property type="protein sequence ID" value="ADG67930.1"/>
    <property type="molecule type" value="Genomic_DNA"/>
</dbReference>
<dbReference type="PIRSF" id="PIRSF026166">
    <property type="entry name" value="UCP026166"/>
    <property type="match status" value="1"/>
</dbReference>
<accession>D5SYZ8</accession>
<dbReference type="InterPro" id="IPR016833">
    <property type="entry name" value="Put_Na-Bile_cotransptr"/>
</dbReference>
<proteinExistence type="predicted"/>
<keyword evidence="1" id="KW-1133">Transmembrane helix</keyword>
<feature type="transmembrane region" description="Helical" evidence="1">
    <location>
        <begin position="101"/>
        <end position="122"/>
    </location>
</feature>
<keyword evidence="3" id="KW-1185">Reference proteome</keyword>
<dbReference type="GO" id="GO:0005886">
    <property type="term" value="C:plasma membrane"/>
    <property type="evidence" value="ECO:0007669"/>
    <property type="project" value="TreeGrafter"/>
</dbReference>
<dbReference type="Gene3D" id="1.20.1530.20">
    <property type="match status" value="1"/>
</dbReference>
<dbReference type="Proteomes" id="UP000002220">
    <property type="component" value="Chromosome"/>
</dbReference>
<dbReference type="OrthoDB" id="9792271at2"/>
<feature type="transmembrane region" description="Helical" evidence="1">
    <location>
        <begin position="267"/>
        <end position="290"/>
    </location>
</feature>
<evidence type="ECO:0000313" key="2">
    <source>
        <dbReference type="EMBL" id="ADG67930.1"/>
    </source>
</evidence>
<feature type="transmembrane region" description="Helical" evidence="1">
    <location>
        <begin position="296"/>
        <end position="318"/>
    </location>
</feature>
<feature type="transmembrane region" description="Helical" evidence="1">
    <location>
        <begin position="36"/>
        <end position="57"/>
    </location>
</feature>
<dbReference type="Pfam" id="PF13593">
    <property type="entry name" value="SBF_like"/>
    <property type="match status" value="1"/>
</dbReference>
<keyword evidence="1" id="KW-0812">Transmembrane</keyword>
<dbReference type="RefSeq" id="WP_013110361.1">
    <property type="nucleotide sequence ID" value="NC_014148.1"/>
</dbReference>
<dbReference type="InterPro" id="IPR038770">
    <property type="entry name" value="Na+/solute_symporter_sf"/>
</dbReference>
<protein>
    <submittedName>
        <fullName evidence="2">Bile acid:sodium symporter</fullName>
    </submittedName>
</protein>
<dbReference type="KEGG" id="plm:Plim_2103"/>
<feature type="transmembrane region" description="Helical" evidence="1">
    <location>
        <begin position="169"/>
        <end position="187"/>
    </location>
</feature>
<feature type="transmembrane region" description="Helical" evidence="1">
    <location>
        <begin position="129"/>
        <end position="149"/>
    </location>
</feature>
<keyword evidence="1" id="KW-0472">Membrane</keyword>
<feature type="transmembrane region" description="Helical" evidence="1">
    <location>
        <begin position="208"/>
        <end position="227"/>
    </location>
</feature>
<dbReference type="PANTHER" id="PTHR18640:SF5">
    <property type="entry name" value="SODIUM_BILE ACID COTRANSPORTER 7"/>
    <property type="match status" value="1"/>
</dbReference>
<sequence precursor="true">MKPKIDWFLLGMLLAIGLAWLYPAPGARGGWLHPELITSLGVALVFYLNGLSLSFASLRQGIMKWKVHVVVQGAVFLLFPLIGLGLISVTRGWLPEDLRLGLFYLCASPSTVSSSVALTAAAGGNVPAAIFNATTSSLLGVVLTPLWMATVLQAGHSNSTAGSFSMQEVIWELLLWLVLPLVLGQLCRPWLGGWVTRHRRFVSSVDRGTILLLIYTSFCDSMVLGIWTKHGLMVVAITAAITLALFYLVFFILSAVCQGLMFNREDWIATVFCGSKKSMATAVPMAQIMFGTSPALGMILLPIMIYHPLQLVICGLLATRWKKLALDSTLKSEGQINPSAAQSFDNQN</sequence>
<evidence type="ECO:0000313" key="3">
    <source>
        <dbReference type="Proteomes" id="UP000002220"/>
    </source>
</evidence>
<gene>
    <name evidence="2" type="ordered locus">Plim_2103</name>
</gene>
<name>D5SYZ8_PLAL2</name>
<dbReference type="eggNOG" id="COG0385">
    <property type="taxonomic scope" value="Bacteria"/>
</dbReference>
<dbReference type="HOGENOM" id="CLU_039013_1_0_0"/>
<evidence type="ECO:0000256" key="1">
    <source>
        <dbReference type="SAM" id="Phobius"/>
    </source>
</evidence>
<dbReference type="AlphaFoldDB" id="D5SYZ8"/>
<dbReference type="PANTHER" id="PTHR18640">
    <property type="entry name" value="SOLUTE CARRIER FAMILY 10 MEMBER 7"/>
    <property type="match status" value="1"/>
</dbReference>
<feature type="transmembrane region" description="Helical" evidence="1">
    <location>
        <begin position="233"/>
        <end position="255"/>
    </location>
</feature>